<keyword evidence="5" id="KW-1185">Reference proteome</keyword>
<dbReference type="EMBL" id="WNAL01000015">
    <property type="protein sequence ID" value="MTR81802.1"/>
    <property type="molecule type" value="Genomic_DNA"/>
</dbReference>
<sequence length="220" mass="25131">MKEKREIVYLKADRNSVCHDPKIKIQDVMSVQCADSAICAGIKNKTLYTFKKNDDQKKEGKKKKRMEVFSMLNVIERIQTDYPDVEIVSIGEQDFVVQLLDAPMAPKWLETLKVVVMVVVIFLGAAFTIMAFNNDVSVGEVFNRFYQQVMGKEKPKVSEIEIFYCLGLAVGILVFFNHIGKKKITSDPTPIQVEMRKYEQDVDMAFIENAGRKGHEHDVS</sequence>
<feature type="transmembrane region" description="Helical" evidence="1">
    <location>
        <begin position="114"/>
        <end position="132"/>
    </location>
</feature>
<dbReference type="Proteomes" id="UP000049979">
    <property type="component" value="Unassembled WGS sequence"/>
</dbReference>
<feature type="transmembrane region" description="Helical" evidence="1">
    <location>
        <begin position="160"/>
        <end position="179"/>
    </location>
</feature>
<dbReference type="RefSeq" id="WP_055068783.1">
    <property type="nucleotide sequence ID" value="NZ_CP173697.1"/>
</dbReference>
<reference evidence="5" key="2">
    <citation type="submission" date="2015-05" db="EMBL/GenBank/DDBJ databases">
        <authorList>
            <consortium name="Pathogen Informatics"/>
        </authorList>
    </citation>
    <scope>NUCLEOTIDE SEQUENCE [LARGE SCALE GENOMIC DNA]</scope>
    <source>
        <strain evidence="5">M72</strain>
    </source>
</reference>
<dbReference type="Gene3D" id="2.60.480.10">
    <property type="entry name" value="eubacterium ventriosum atcc domain"/>
    <property type="match status" value="1"/>
</dbReference>
<dbReference type="AlphaFoldDB" id="A0A0M6WY33"/>
<evidence type="ECO:0000313" key="5">
    <source>
        <dbReference type="Proteomes" id="UP000049979"/>
    </source>
</evidence>
<evidence type="ECO:0000256" key="1">
    <source>
        <dbReference type="SAM" id="Phobius"/>
    </source>
</evidence>
<evidence type="ECO:0000313" key="3">
    <source>
        <dbReference type="EMBL" id="CRL42486.1"/>
    </source>
</evidence>
<name>A0A0M6WY33_9FIRM</name>
<accession>A0A0M6WY33</accession>
<keyword evidence="1" id="KW-1133">Transmembrane helix</keyword>
<evidence type="ECO:0000313" key="4">
    <source>
        <dbReference type="EMBL" id="MTR81802.1"/>
    </source>
</evidence>
<organism evidence="3 5">
    <name type="scientific">Roseburia faecis</name>
    <dbReference type="NCBI Taxonomy" id="301302"/>
    <lineage>
        <taxon>Bacteria</taxon>
        <taxon>Bacillati</taxon>
        <taxon>Bacillota</taxon>
        <taxon>Clostridia</taxon>
        <taxon>Lachnospirales</taxon>
        <taxon>Lachnospiraceae</taxon>
        <taxon>Roseburia</taxon>
    </lineage>
</organism>
<dbReference type="Pfam" id="PF12164">
    <property type="entry name" value="SporV_AA"/>
    <property type="match status" value="1"/>
</dbReference>
<keyword evidence="1" id="KW-0472">Membrane</keyword>
<dbReference type="EMBL" id="CVRR01000071">
    <property type="protein sequence ID" value="CRL42486.1"/>
    <property type="molecule type" value="Genomic_DNA"/>
</dbReference>
<proteinExistence type="predicted"/>
<feature type="domain" description="Stage V sporulation protein AA" evidence="2">
    <location>
        <begin position="6"/>
        <end position="99"/>
    </location>
</feature>
<dbReference type="InterPro" id="IPR021997">
    <property type="entry name" value="SporV_AA"/>
</dbReference>
<dbReference type="STRING" id="301302.ERS852420_01006"/>
<dbReference type="OrthoDB" id="9782754at2"/>
<evidence type="ECO:0000313" key="6">
    <source>
        <dbReference type="Proteomes" id="UP000446657"/>
    </source>
</evidence>
<gene>
    <name evidence="4" type="ORF">GMD30_08780</name>
    <name evidence="3" type="ORF">M72_15561</name>
</gene>
<reference evidence="4 6" key="3">
    <citation type="journal article" date="2019" name="Nat. Med.">
        <title>A library of human gut bacterial isolates paired with longitudinal multiomics data enables mechanistic microbiome research.</title>
        <authorList>
            <person name="Poyet M."/>
            <person name="Groussin M."/>
            <person name="Gibbons S.M."/>
            <person name="Avila-Pacheco J."/>
            <person name="Jiang X."/>
            <person name="Kearney S.M."/>
            <person name="Perrotta A.R."/>
            <person name="Berdy B."/>
            <person name="Zhao S."/>
            <person name="Lieberman T.D."/>
            <person name="Swanson P.K."/>
            <person name="Smith M."/>
            <person name="Roesemann S."/>
            <person name="Alexander J.E."/>
            <person name="Rich S.A."/>
            <person name="Livny J."/>
            <person name="Vlamakis H."/>
            <person name="Clish C."/>
            <person name="Bullock K."/>
            <person name="Deik A."/>
            <person name="Scott J."/>
            <person name="Pierce K.A."/>
            <person name="Xavier R.J."/>
            <person name="Alm E.J."/>
        </authorList>
    </citation>
    <scope>NUCLEOTIDE SEQUENCE [LARGE SCALE GENOMIC DNA]</scope>
    <source>
        <strain evidence="4 6">BIOML-A1</strain>
    </source>
</reference>
<reference evidence="3" key="1">
    <citation type="submission" date="2015-05" db="EMBL/GenBank/DDBJ databases">
        <authorList>
            <person name="Wang D.B."/>
            <person name="Wang M."/>
        </authorList>
    </citation>
    <scope>NUCLEOTIDE SEQUENCE [LARGE SCALE GENOMIC DNA]</scope>
    <source>
        <strain evidence="3">M72</strain>
    </source>
</reference>
<evidence type="ECO:0000259" key="2">
    <source>
        <dbReference type="Pfam" id="PF12164"/>
    </source>
</evidence>
<dbReference type="Proteomes" id="UP000446657">
    <property type="component" value="Unassembled WGS sequence"/>
</dbReference>
<keyword evidence="1" id="KW-0812">Transmembrane</keyword>
<dbReference type="InterPro" id="IPR038548">
    <property type="entry name" value="SporV_AA_N_sf"/>
</dbReference>
<protein>
    <submittedName>
        <fullName evidence="3">Stage V sporulation protein AA</fullName>
    </submittedName>
</protein>